<accession>A0A1Z5KHZ1</accession>
<feature type="domain" description="Inward rectifier potassium channel C-terminal" evidence="14">
    <location>
        <begin position="313"/>
        <end position="382"/>
    </location>
</feature>
<dbReference type="InterPro" id="IPR040445">
    <property type="entry name" value="Kir_TM"/>
</dbReference>
<organism evidence="15 16">
    <name type="scientific">Fistulifera solaris</name>
    <name type="common">Oleaginous diatom</name>
    <dbReference type="NCBI Taxonomy" id="1519565"/>
    <lineage>
        <taxon>Eukaryota</taxon>
        <taxon>Sar</taxon>
        <taxon>Stramenopiles</taxon>
        <taxon>Ochrophyta</taxon>
        <taxon>Bacillariophyta</taxon>
        <taxon>Bacillariophyceae</taxon>
        <taxon>Bacillariophycidae</taxon>
        <taxon>Naviculales</taxon>
        <taxon>Naviculaceae</taxon>
        <taxon>Fistulifera</taxon>
    </lineage>
</organism>
<dbReference type="InterPro" id="IPR041647">
    <property type="entry name" value="IRK_C"/>
</dbReference>
<dbReference type="SUPFAM" id="SSF81324">
    <property type="entry name" value="Voltage-gated potassium channels"/>
    <property type="match status" value="1"/>
</dbReference>
<dbReference type="GO" id="GO:0005886">
    <property type="term" value="C:plasma membrane"/>
    <property type="evidence" value="ECO:0007669"/>
    <property type="project" value="TreeGrafter"/>
</dbReference>
<dbReference type="InterPro" id="IPR013518">
    <property type="entry name" value="K_chnl_inward-rec_Kir_cyto"/>
</dbReference>
<keyword evidence="8 11" id="KW-0406">Ion transport</keyword>
<reference evidence="15 16" key="1">
    <citation type="journal article" date="2015" name="Plant Cell">
        <title>Oil accumulation by the oleaginous diatom Fistulifera solaris as revealed by the genome and transcriptome.</title>
        <authorList>
            <person name="Tanaka T."/>
            <person name="Maeda Y."/>
            <person name="Veluchamy A."/>
            <person name="Tanaka M."/>
            <person name="Abida H."/>
            <person name="Marechal E."/>
            <person name="Bowler C."/>
            <person name="Muto M."/>
            <person name="Sunaga Y."/>
            <person name="Tanaka M."/>
            <person name="Yoshino T."/>
            <person name="Taniguchi T."/>
            <person name="Fukuda Y."/>
            <person name="Nemoto M."/>
            <person name="Matsumoto M."/>
            <person name="Wong P.S."/>
            <person name="Aburatani S."/>
            <person name="Fujibuchi W."/>
        </authorList>
    </citation>
    <scope>NUCLEOTIDE SEQUENCE [LARGE SCALE GENOMIC DNA]</scope>
    <source>
        <strain evidence="15 16">JPCC DA0580</strain>
    </source>
</reference>
<protein>
    <submittedName>
        <fullName evidence="15">Potassium inwardly-rectifying channel subfamily J member 8</fullName>
    </submittedName>
</protein>
<dbReference type="Gene3D" id="1.10.287.70">
    <property type="match status" value="1"/>
</dbReference>
<dbReference type="GO" id="GO:0034765">
    <property type="term" value="P:regulation of monoatomic ion transmembrane transport"/>
    <property type="evidence" value="ECO:0007669"/>
    <property type="project" value="TreeGrafter"/>
</dbReference>
<keyword evidence="9 12" id="KW-0472">Membrane</keyword>
<evidence type="ECO:0000256" key="2">
    <source>
        <dbReference type="ARBA" id="ARBA00022448"/>
    </source>
</evidence>
<dbReference type="GO" id="GO:0005242">
    <property type="term" value="F:inward rectifier potassium channel activity"/>
    <property type="evidence" value="ECO:0007669"/>
    <property type="project" value="InterPro"/>
</dbReference>
<evidence type="ECO:0000259" key="13">
    <source>
        <dbReference type="Pfam" id="PF01007"/>
    </source>
</evidence>
<gene>
    <name evidence="15" type="ORF">FisN_6Hh032</name>
</gene>
<evidence type="ECO:0000256" key="3">
    <source>
        <dbReference type="ARBA" id="ARBA00022538"/>
    </source>
</evidence>
<dbReference type="AlphaFoldDB" id="A0A1Z5KHZ1"/>
<comment type="caution">
    <text evidence="15">The sequence shown here is derived from an EMBL/GenBank/DDBJ whole genome shotgun (WGS) entry which is preliminary data.</text>
</comment>
<name>A0A1Z5KHZ1_FISSO</name>
<evidence type="ECO:0000256" key="7">
    <source>
        <dbReference type="ARBA" id="ARBA00022989"/>
    </source>
</evidence>
<keyword evidence="7 12" id="KW-1133">Transmembrane helix</keyword>
<dbReference type="Gene3D" id="2.60.40.1400">
    <property type="entry name" value="G protein-activated inward rectifier potassium channel 1"/>
    <property type="match status" value="1"/>
</dbReference>
<feature type="transmembrane region" description="Helical" evidence="12">
    <location>
        <begin position="95"/>
        <end position="117"/>
    </location>
</feature>
<dbReference type="InParanoid" id="A0A1Z5KHZ1"/>
<feature type="transmembrane region" description="Helical" evidence="12">
    <location>
        <begin position="160"/>
        <end position="182"/>
    </location>
</feature>
<keyword evidence="4 11" id="KW-0812">Transmembrane</keyword>
<evidence type="ECO:0000256" key="10">
    <source>
        <dbReference type="ARBA" id="ARBA00023303"/>
    </source>
</evidence>
<feature type="domain" description="Potassium channel inwardly rectifying transmembrane" evidence="13">
    <location>
        <begin position="68"/>
        <end position="187"/>
    </location>
</feature>
<dbReference type="SUPFAM" id="SSF81296">
    <property type="entry name" value="E set domains"/>
    <property type="match status" value="1"/>
</dbReference>
<dbReference type="OrthoDB" id="273257at2759"/>
<dbReference type="Pfam" id="PF01007">
    <property type="entry name" value="IRK"/>
    <property type="match status" value="1"/>
</dbReference>
<comment type="similarity">
    <text evidence="11">Belongs to the inward rectifier-type potassium channel (TC 1.A.2.1) family.</text>
</comment>
<dbReference type="GO" id="GO:0034702">
    <property type="term" value="C:monoatomic ion channel complex"/>
    <property type="evidence" value="ECO:0007669"/>
    <property type="project" value="UniProtKB-KW"/>
</dbReference>
<comment type="subcellular location">
    <subcellularLocation>
        <location evidence="1 11">Membrane</location>
        <topology evidence="1 11">Multi-pass membrane protein</topology>
    </subcellularLocation>
</comment>
<keyword evidence="2 11" id="KW-0813">Transport</keyword>
<dbReference type="Proteomes" id="UP000198406">
    <property type="component" value="Unassembled WGS sequence"/>
</dbReference>
<keyword evidence="5 11" id="KW-0851">Voltage-gated channel</keyword>
<evidence type="ECO:0000256" key="6">
    <source>
        <dbReference type="ARBA" id="ARBA00022958"/>
    </source>
</evidence>
<dbReference type="PANTHER" id="PTHR11767:SF103">
    <property type="entry name" value="POTASSIUM CHANNEL INWARDLY RECTIFYING TRANSMEMBRANE DOMAIN-CONTAINING PROTEIN"/>
    <property type="match status" value="1"/>
</dbReference>
<dbReference type="PANTHER" id="PTHR11767">
    <property type="entry name" value="INWARD RECTIFIER POTASSIUM CHANNEL"/>
    <property type="match status" value="1"/>
</dbReference>
<evidence type="ECO:0000256" key="11">
    <source>
        <dbReference type="RuleBase" id="RU003822"/>
    </source>
</evidence>
<evidence type="ECO:0000259" key="14">
    <source>
        <dbReference type="Pfam" id="PF17655"/>
    </source>
</evidence>
<keyword evidence="10 11" id="KW-0407">Ion channel</keyword>
<dbReference type="InterPro" id="IPR016449">
    <property type="entry name" value="K_chnl_inward-rec_Kir"/>
</dbReference>
<evidence type="ECO:0000256" key="12">
    <source>
        <dbReference type="SAM" id="Phobius"/>
    </source>
</evidence>
<keyword evidence="3 11" id="KW-0633">Potassium transport</keyword>
<evidence type="ECO:0000313" key="15">
    <source>
        <dbReference type="EMBL" id="GAX25930.1"/>
    </source>
</evidence>
<evidence type="ECO:0000256" key="1">
    <source>
        <dbReference type="ARBA" id="ARBA00004141"/>
    </source>
</evidence>
<evidence type="ECO:0000256" key="5">
    <source>
        <dbReference type="ARBA" id="ARBA00022882"/>
    </source>
</evidence>
<feature type="domain" description="Inward rectifier potassium channel C-terminal" evidence="14">
    <location>
        <begin position="196"/>
        <end position="285"/>
    </location>
</feature>
<dbReference type="EMBL" id="BDSP01000234">
    <property type="protein sequence ID" value="GAX25930.1"/>
    <property type="molecule type" value="Genomic_DNA"/>
</dbReference>
<evidence type="ECO:0000256" key="4">
    <source>
        <dbReference type="ARBA" id="ARBA00022692"/>
    </source>
</evidence>
<dbReference type="GO" id="GO:1990573">
    <property type="term" value="P:potassium ion import across plasma membrane"/>
    <property type="evidence" value="ECO:0007669"/>
    <property type="project" value="TreeGrafter"/>
</dbReference>
<proteinExistence type="inferred from homology"/>
<evidence type="ECO:0000313" key="16">
    <source>
        <dbReference type="Proteomes" id="UP000198406"/>
    </source>
</evidence>
<sequence>MNSPQYDDIDDNASIETDTNISAVMWTDPLLPSPPSTRRRRRLLDRHAIRHVEREQARSTATASTSTSFRHMRQTVLWWWNDWFHTLAYQKTTTLITYLFITYVTLVLTFAGLYYTLSRTIGCEMDLHVLMEALYFSLSTQATIGYGVSDYYFGGCWTPFGLVLVQVWTALLFDAVAIGLIFQRLSRGHKRGKTVWFSRVACIRRVQDQWYLYIRLAEGRRHPLIQTQVRGYCVRHERYRETASPNHTLQTTHFVTRPVRWLESHVWMRLPQVLVHALDATSPLVPPKDGWYDAQGHWRSTSDSTTFNESLQEYWQDRQLEVIVLLEGIDALTGSMSQTQHSYTLENIVWDAQFVPCVRPDTNNNGGCVVDFAQFHETQPVNEDTPCPYL</sequence>
<dbReference type="InterPro" id="IPR014756">
    <property type="entry name" value="Ig_E-set"/>
</dbReference>
<dbReference type="PRINTS" id="PR01320">
    <property type="entry name" value="KIRCHANNEL"/>
</dbReference>
<keyword evidence="16" id="KW-1185">Reference proteome</keyword>
<keyword evidence="6 11" id="KW-0630">Potassium</keyword>
<dbReference type="Pfam" id="PF17655">
    <property type="entry name" value="IRK_C"/>
    <property type="match status" value="2"/>
</dbReference>
<evidence type="ECO:0000256" key="9">
    <source>
        <dbReference type="ARBA" id="ARBA00023136"/>
    </source>
</evidence>
<evidence type="ECO:0000256" key="8">
    <source>
        <dbReference type="ARBA" id="ARBA00023065"/>
    </source>
</evidence>